<proteinExistence type="predicted"/>
<dbReference type="Proteomes" id="UP000784294">
    <property type="component" value="Unassembled WGS sequence"/>
</dbReference>
<protein>
    <recommendedName>
        <fullName evidence="1">CRAL-TRIO domain-containing protein</fullName>
    </recommendedName>
</protein>
<name>A0A3S5BRE1_9PLAT</name>
<feature type="domain" description="CRAL-TRIO" evidence="1">
    <location>
        <begin position="9"/>
        <end position="81"/>
    </location>
</feature>
<dbReference type="Pfam" id="PF00650">
    <property type="entry name" value="CRAL_TRIO"/>
    <property type="match status" value="1"/>
</dbReference>
<accession>A0A3S5BRE1</accession>
<keyword evidence="3" id="KW-1185">Reference proteome</keyword>
<dbReference type="AlphaFoldDB" id="A0A3S5BRE1"/>
<dbReference type="SUPFAM" id="SSF52087">
    <property type="entry name" value="CRAL/TRIO domain"/>
    <property type="match status" value="1"/>
</dbReference>
<evidence type="ECO:0000313" key="2">
    <source>
        <dbReference type="EMBL" id="VEL14850.1"/>
    </source>
</evidence>
<comment type="caution">
    <text evidence="2">The sequence shown here is derived from an EMBL/GenBank/DDBJ whole genome shotgun (WGS) entry which is preliminary data.</text>
</comment>
<organism evidence="2 3">
    <name type="scientific">Protopolystoma xenopodis</name>
    <dbReference type="NCBI Taxonomy" id="117903"/>
    <lineage>
        <taxon>Eukaryota</taxon>
        <taxon>Metazoa</taxon>
        <taxon>Spiralia</taxon>
        <taxon>Lophotrochozoa</taxon>
        <taxon>Platyhelminthes</taxon>
        <taxon>Monogenea</taxon>
        <taxon>Polyopisthocotylea</taxon>
        <taxon>Polystomatidea</taxon>
        <taxon>Polystomatidae</taxon>
        <taxon>Protopolystoma</taxon>
    </lineage>
</organism>
<dbReference type="InterPro" id="IPR001251">
    <property type="entry name" value="CRAL-TRIO_dom"/>
</dbReference>
<evidence type="ECO:0000259" key="1">
    <source>
        <dbReference type="Pfam" id="PF00650"/>
    </source>
</evidence>
<sequence length="85" mass="9815">MNNALLIIPFFVIRPGNWDLDRLSRQDFFSLAYMTADRYMFDPTKHIGGFGMVIDMGGMTSKQMTSLSDRKHNKFSTKIWQVSCS</sequence>
<evidence type="ECO:0000313" key="3">
    <source>
        <dbReference type="Proteomes" id="UP000784294"/>
    </source>
</evidence>
<dbReference type="EMBL" id="CAAALY010022554">
    <property type="protein sequence ID" value="VEL14850.1"/>
    <property type="molecule type" value="Genomic_DNA"/>
</dbReference>
<reference evidence="2" key="1">
    <citation type="submission" date="2018-11" db="EMBL/GenBank/DDBJ databases">
        <authorList>
            <consortium name="Pathogen Informatics"/>
        </authorList>
    </citation>
    <scope>NUCLEOTIDE SEQUENCE</scope>
</reference>
<dbReference type="InterPro" id="IPR036865">
    <property type="entry name" value="CRAL-TRIO_dom_sf"/>
</dbReference>
<gene>
    <name evidence="2" type="ORF">PXEA_LOCUS8290</name>
</gene>
<dbReference type="Gene3D" id="3.40.525.10">
    <property type="entry name" value="CRAL-TRIO lipid binding domain"/>
    <property type="match status" value="1"/>
</dbReference>